<evidence type="ECO:0000259" key="1">
    <source>
        <dbReference type="Pfam" id="PF06114"/>
    </source>
</evidence>
<dbReference type="Proteomes" id="UP000051580">
    <property type="component" value="Unassembled WGS sequence"/>
</dbReference>
<dbReference type="InterPro" id="IPR010359">
    <property type="entry name" value="IrrE_HExxH"/>
</dbReference>
<dbReference type="Pfam" id="PF06114">
    <property type="entry name" value="Peptidase_M78"/>
    <property type="match status" value="1"/>
</dbReference>
<dbReference type="RefSeq" id="WP_157059841.1">
    <property type="nucleotide sequence ID" value="NZ_AZFS01000046.1"/>
</dbReference>
<organism evidence="2 3">
    <name type="scientific">Levilactobacillus hammesii DSM 16381</name>
    <dbReference type="NCBI Taxonomy" id="1423753"/>
    <lineage>
        <taxon>Bacteria</taxon>
        <taxon>Bacillati</taxon>
        <taxon>Bacillota</taxon>
        <taxon>Bacilli</taxon>
        <taxon>Lactobacillales</taxon>
        <taxon>Lactobacillaceae</taxon>
        <taxon>Levilactobacillus</taxon>
    </lineage>
</organism>
<dbReference type="AlphaFoldDB" id="A0A0R1UVS0"/>
<keyword evidence="3" id="KW-1185">Reference proteome</keyword>
<dbReference type="STRING" id="1423753.FD28_GL002508"/>
<dbReference type="PATRIC" id="fig|1423753.3.peg.2631"/>
<dbReference type="EMBL" id="AZFS01000046">
    <property type="protein sequence ID" value="KRL95539.1"/>
    <property type="molecule type" value="Genomic_DNA"/>
</dbReference>
<protein>
    <recommendedName>
        <fullName evidence="1">IrrE N-terminal-like domain-containing protein</fullName>
    </recommendedName>
</protein>
<accession>A0A0R1UVS0</accession>
<comment type="caution">
    <text evidence="2">The sequence shown here is derived from an EMBL/GenBank/DDBJ whole genome shotgun (WGS) entry which is preliminary data.</text>
</comment>
<reference evidence="2 3" key="1">
    <citation type="journal article" date="2015" name="Genome Announc.">
        <title>Expanding the biotechnology potential of lactobacilli through comparative genomics of 213 strains and associated genera.</title>
        <authorList>
            <person name="Sun Z."/>
            <person name="Harris H.M."/>
            <person name="McCann A."/>
            <person name="Guo C."/>
            <person name="Argimon S."/>
            <person name="Zhang W."/>
            <person name="Yang X."/>
            <person name="Jeffery I.B."/>
            <person name="Cooney J.C."/>
            <person name="Kagawa T.F."/>
            <person name="Liu W."/>
            <person name="Song Y."/>
            <person name="Salvetti E."/>
            <person name="Wrobel A."/>
            <person name="Rasinkangas P."/>
            <person name="Parkhill J."/>
            <person name="Rea M.C."/>
            <person name="O'Sullivan O."/>
            <person name="Ritari J."/>
            <person name="Douillard F.P."/>
            <person name="Paul Ross R."/>
            <person name="Yang R."/>
            <person name="Briner A.E."/>
            <person name="Felis G.E."/>
            <person name="de Vos W.M."/>
            <person name="Barrangou R."/>
            <person name="Klaenhammer T.R."/>
            <person name="Caufield P.W."/>
            <person name="Cui Y."/>
            <person name="Zhang H."/>
            <person name="O'Toole P.W."/>
        </authorList>
    </citation>
    <scope>NUCLEOTIDE SEQUENCE [LARGE SCALE GENOMIC DNA]</scope>
    <source>
        <strain evidence="2 3">DSM 16381</strain>
    </source>
</reference>
<dbReference type="OrthoDB" id="1707128at2"/>
<evidence type="ECO:0000313" key="3">
    <source>
        <dbReference type="Proteomes" id="UP000051580"/>
    </source>
</evidence>
<feature type="domain" description="IrrE N-terminal-like" evidence="1">
    <location>
        <begin position="10"/>
        <end position="115"/>
    </location>
</feature>
<name>A0A0R1UVS0_9LACO</name>
<gene>
    <name evidence="2" type="ORF">FD28_GL002508</name>
</gene>
<proteinExistence type="predicted"/>
<sequence>MAERDNINYTFTTDLPNHLSGLVYEDNQEIFINSKNDRSVQYTTLLEELAHYDTGSGEIIDQDSIEKRKQENLARSIAFTEAVPLTGLVNCFFQGIWSAPEIADYFDITTEFLMKAIENYRSKYGLVFQYHEYIFDLNRCVNITRIG</sequence>
<evidence type="ECO:0000313" key="2">
    <source>
        <dbReference type="EMBL" id="KRL95539.1"/>
    </source>
</evidence>